<reference evidence="1" key="1">
    <citation type="journal article" date="2023" name="Mol. Phylogenet. Evol.">
        <title>Genome-scale phylogeny and comparative genomics of the fungal order Sordariales.</title>
        <authorList>
            <person name="Hensen N."/>
            <person name="Bonometti L."/>
            <person name="Westerberg I."/>
            <person name="Brannstrom I.O."/>
            <person name="Guillou S."/>
            <person name="Cros-Aarteil S."/>
            <person name="Calhoun S."/>
            <person name="Haridas S."/>
            <person name="Kuo A."/>
            <person name="Mondo S."/>
            <person name="Pangilinan J."/>
            <person name="Riley R."/>
            <person name="LaButti K."/>
            <person name="Andreopoulos B."/>
            <person name="Lipzen A."/>
            <person name="Chen C."/>
            <person name="Yan M."/>
            <person name="Daum C."/>
            <person name="Ng V."/>
            <person name="Clum A."/>
            <person name="Steindorff A."/>
            <person name="Ohm R.A."/>
            <person name="Martin F."/>
            <person name="Silar P."/>
            <person name="Natvig D.O."/>
            <person name="Lalanne C."/>
            <person name="Gautier V."/>
            <person name="Ament-Velasquez S.L."/>
            <person name="Kruys A."/>
            <person name="Hutchinson M.I."/>
            <person name="Powell A.J."/>
            <person name="Barry K."/>
            <person name="Miller A.N."/>
            <person name="Grigoriev I.V."/>
            <person name="Debuchy R."/>
            <person name="Gladieux P."/>
            <person name="Hiltunen Thoren M."/>
            <person name="Johannesson H."/>
        </authorList>
    </citation>
    <scope>NUCLEOTIDE SEQUENCE</scope>
    <source>
        <strain evidence="1">CBS 757.83</strain>
    </source>
</reference>
<dbReference type="AlphaFoldDB" id="A0AAN6QEZ1"/>
<gene>
    <name evidence="1" type="ORF">N658DRAFT_11126</name>
</gene>
<reference evidence="1" key="2">
    <citation type="submission" date="2023-05" db="EMBL/GenBank/DDBJ databases">
        <authorList>
            <consortium name="Lawrence Berkeley National Laboratory"/>
            <person name="Steindorff A."/>
            <person name="Hensen N."/>
            <person name="Bonometti L."/>
            <person name="Westerberg I."/>
            <person name="Brannstrom I.O."/>
            <person name="Guillou S."/>
            <person name="Cros-Aarteil S."/>
            <person name="Calhoun S."/>
            <person name="Haridas S."/>
            <person name="Kuo A."/>
            <person name="Mondo S."/>
            <person name="Pangilinan J."/>
            <person name="Riley R."/>
            <person name="Labutti K."/>
            <person name="Andreopoulos B."/>
            <person name="Lipzen A."/>
            <person name="Chen C."/>
            <person name="Yanf M."/>
            <person name="Daum C."/>
            <person name="Ng V."/>
            <person name="Clum A."/>
            <person name="Ohm R."/>
            <person name="Martin F."/>
            <person name="Silar P."/>
            <person name="Natvig D."/>
            <person name="Lalanne C."/>
            <person name="Gautier V."/>
            <person name="Ament-Velasquez S.L."/>
            <person name="Kruys A."/>
            <person name="Hutchinson M.I."/>
            <person name="Powell A.J."/>
            <person name="Barry K."/>
            <person name="Miller A.N."/>
            <person name="Grigoriev I.V."/>
            <person name="Debuchy R."/>
            <person name="Gladieux P."/>
            <person name="Thoren M.H."/>
            <person name="Johannesson H."/>
        </authorList>
    </citation>
    <scope>NUCLEOTIDE SEQUENCE</scope>
    <source>
        <strain evidence="1">CBS 757.83</strain>
    </source>
</reference>
<dbReference type="Proteomes" id="UP001305647">
    <property type="component" value="Unassembled WGS sequence"/>
</dbReference>
<dbReference type="EMBL" id="MU863624">
    <property type="protein sequence ID" value="KAK4106216.1"/>
    <property type="molecule type" value="Genomic_DNA"/>
</dbReference>
<comment type="caution">
    <text evidence="1">The sequence shown here is derived from an EMBL/GenBank/DDBJ whole genome shotgun (WGS) entry which is preliminary data.</text>
</comment>
<evidence type="ECO:0000313" key="2">
    <source>
        <dbReference type="Proteomes" id="UP001305647"/>
    </source>
</evidence>
<proteinExistence type="predicted"/>
<accession>A0AAN6QEZ1</accession>
<sequence length="149" mass="17032">MCCVVQYKVIIVPAQSPRQPVVTFQVSSASQINIRHLKVNALKLRYPVNFRFHEPEIHHSCTVHWMIWRFPFSRASLASRCHLPSPVFRAQIETPKGGPHSEGSSPYLTQRYSTSSDCFIPWARHTQTARAVCNKLYRLNGDPTKLASK</sequence>
<protein>
    <submittedName>
        <fullName evidence="1">Uncharacterized protein</fullName>
    </submittedName>
</protein>
<evidence type="ECO:0000313" key="1">
    <source>
        <dbReference type="EMBL" id="KAK4106216.1"/>
    </source>
</evidence>
<name>A0AAN6QEZ1_9PEZI</name>
<keyword evidence="2" id="KW-1185">Reference proteome</keyword>
<organism evidence="1 2">
    <name type="scientific">Parathielavia hyrcaniae</name>
    <dbReference type="NCBI Taxonomy" id="113614"/>
    <lineage>
        <taxon>Eukaryota</taxon>
        <taxon>Fungi</taxon>
        <taxon>Dikarya</taxon>
        <taxon>Ascomycota</taxon>
        <taxon>Pezizomycotina</taxon>
        <taxon>Sordariomycetes</taxon>
        <taxon>Sordariomycetidae</taxon>
        <taxon>Sordariales</taxon>
        <taxon>Chaetomiaceae</taxon>
        <taxon>Parathielavia</taxon>
    </lineage>
</organism>